<dbReference type="GO" id="GO:0005886">
    <property type="term" value="C:plasma membrane"/>
    <property type="evidence" value="ECO:0007669"/>
    <property type="project" value="TreeGrafter"/>
</dbReference>
<dbReference type="AlphaFoldDB" id="A0A5M3MKT2"/>
<keyword evidence="3 8" id="KW-0812">Transmembrane</keyword>
<evidence type="ECO:0000256" key="7">
    <source>
        <dbReference type="SAM" id="MobiDB-lite"/>
    </source>
</evidence>
<keyword evidence="5 8" id="KW-0472">Membrane</keyword>
<dbReference type="GeneID" id="19211431"/>
<feature type="transmembrane region" description="Helical" evidence="8">
    <location>
        <begin position="213"/>
        <end position="233"/>
    </location>
</feature>
<feature type="domain" description="Major facilitator superfamily (MFS) profile" evidence="9">
    <location>
        <begin position="57"/>
        <end position="505"/>
    </location>
</feature>
<dbReference type="EMBL" id="JH711580">
    <property type="protein sequence ID" value="EIW79693.1"/>
    <property type="molecule type" value="Genomic_DNA"/>
</dbReference>
<dbReference type="Pfam" id="PF07690">
    <property type="entry name" value="MFS_1"/>
    <property type="match status" value="1"/>
</dbReference>
<dbReference type="RefSeq" id="XP_007770063.1">
    <property type="nucleotide sequence ID" value="XM_007771873.1"/>
</dbReference>
<evidence type="ECO:0000313" key="10">
    <source>
        <dbReference type="EMBL" id="EIW79693.1"/>
    </source>
</evidence>
<comment type="caution">
    <text evidence="10">The sequence shown here is derived from an EMBL/GenBank/DDBJ whole genome shotgun (WGS) entry which is preliminary data.</text>
</comment>
<dbReference type="FunFam" id="1.20.1720.10:FF:000009">
    <property type="entry name" value="MFS multidrug transporter"/>
    <property type="match status" value="1"/>
</dbReference>
<dbReference type="InterPro" id="IPR020846">
    <property type="entry name" value="MFS_dom"/>
</dbReference>
<dbReference type="GO" id="GO:0140115">
    <property type="term" value="P:export across plasma membrane"/>
    <property type="evidence" value="ECO:0007669"/>
    <property type="project" value="UniProtKB-ARBA"/>
</dbReference>
<feature type="transmembrane region" description="Helical" evidence="8">
    <location>
        <begin position="390"/>
        <end position="407"/>
    </location>
</feature>
<dbReference type="KEGG" id="cput:CONPUDRAFT_91025"/>
<accession>A0A5M3MKT2</accession>
<feature type="transmembrane region" description="Helical" evidence="8">
    <location>
        <begin position="483"/>
        <end position="504"/>
    </location>
</feature>
<feature type="transmembrane region" description="Helical" evidence="8">
    <location>
        <begin position="419"/>
        <end position="444"/>
    </location>
</feature>
<dbReference type="SUPFAM" id="SSF103473">
    <property type="entry name" value="MFS general substrate transporter"/>
    <property type="match status" value="1"/>
</dbReference>
<feature type="transmembrane region" description="Helical" evidence="8">
    <location>
        <begin position="325"/>
        <end position="344"/>
    </location>
</feature>
<proteinExistence type="predicted"/>
<feature type="transmembrane region" description="Helical" evidence="8">
    <location>
        <begin position="55"/>
        <end position="76"/>
    </location>
</feature>
<feature type="transmembrane region" description="Helical" evidence="8">
    <location>
        <begin position="123"/>
        <end position="140"/>
    </location>
</feature>
<evidence type="ECO:0000256" key="3">
    <source>
        <dbReference type="ARBA" id="ARBA00022692"/>
    </source>
</evidence>
<feature type="region of interest" description="Disordered" evidence="7">
    <location>
        <begin position="1"/>
        <end position="34"/>
    </location>
</feature>
<evidence type="ECO:0000259" key="9">
    <source>
        <dbReference type="PROSITE" id="PS50850"/>
    </source>
</evidence>
<feature type="transmembrane region" description="Helical" evidence="8">
    <location>
        <begin position="92"/>
        <end position="111"/>
    </location>
</feature>
<reference evidence="11" key="1">
    <citation type="journal article" date="2012" name="Science">
        <title>The Paleozoic origin of enzymatic lignin decomposition reconstructed from 31 fungal genomes.</title>
        <authorList>
            <person name="Floudas D."/>
            <person name="Binder M."/>
            <person name="Riley R."/>
            <person name="Barry K."/>
            <person name="Blanchette R.A."/>
            <person name="Henrissat B."/>
            <person name="Martinez A.T."/>
            <person name="Otillar R."/>
            <person name="Spatafora J.W."/>
            <person name="Yadav J.S."/>
            <person name="Aerts A."/>
            <person name="Benoit I."/>
            <person name="Boyd A."/>
            <person name="Carlson A."/>
            <person name="Copeland A."/>
            <person name="Coutinho P.M."/>
            <person name="de Vries R.P."/>
            <person name="Ferreira P."/>
            <person name="Findley K."/>
            <person name="Foster B."/>
            <person name="Gaskell J."/>
            <person name="Glotzer D."/>
            <person name="Gorecki P."/>
            <person name="Heitman J."/>
            <person name="Hesse C."/>
            <person name="Hori C."/>
            <person name="Igarashi K."/>
            <person name="Jurgens J.A."/>
            <person name="Kallen N."/>
            <person name="Kersten P."/>
            <person name="Kohler A."/>
            <person name="Kuees U."/>
            <person name="Kumar T.K.A."/>
            <person name="Kuo A."/>
            <person name="LaButti K."/>
            <person name="Larrondo L.F."/>
            <person name="Lindquist E."/>
            <person name="Ling A."/>
            <person name="Lombard V."/>
            <person name="Lucas S."/>
            <person name="Lundell T."/>
            <person name="Martin R."/>
            <person name="McLaughlin D.J."/>
            <person name="Morgenstern I."/>
            <person name="Morin E."/>
            <person name="Murat C."/>
            <person name="Nagy L.G."/>
            <person name="Nolan M."/>
            <person name="Ohm R.A."/>
            <person name="Patyshakuliyeva A."/>
            <person name="Rokas A."/>
            <person name="Ruiz-Duenas F.J."/>
            <person name="Sabat G."/>
            <person name="Salamov A."/>
            <person name="Samejima M."/>
            <person name="Schmutz J."/>
            <person name="Slot J.C."/>
            <person name="St John F."/>
            <person name="Stenlid J."/>
            <person name="Sun H."/>
            <person name="Sun S."/>
            <person name="Syed K."/>
            <person name="Tsang A."/>
            <person name="Wiebenga A."/>
            <person name="Young D."/>
            <person name="Pisabarro A."/>
            <person name="Eastwood D.C."/>
            <person name="Martin F."/>
            <person name="Cullen D."/>
            <person name="Grigoriev I.V."/>
            <person name="Hibbett D.S."/>
        </authorList>
    </citation>
    <scope>NUCLEOTIDE SEQUENCE [LARGE SCALE GENOMIC DNA]</scope>
    <source>
        <strain evidence="11">RWD-64-598 SS2</strain>
    </source>
</reference>
<evidence type="ECO:0000256" key="6">
    <source>
        <dbReference type="ARBA" id="ARBA00023180"/>
    </source>
</evidence>
<keyword evidence="4 8" id="KW-1133">Transmembrane helix</keyword>
<dbReference type="PANTHER" id="PTHR23502:SF51">
    <property type="entry name" value="QUINIDINE RESISTANCE PROTEIN 1-RELATED"/>
    <property type="match status" value="1"/>
</dbReference>
<dbReference type="OMA" id="WRYQVEK"/>
<name>A0A5M3MKT2_CONPW</name>
<feature type="transmembrane region" description="Helical" evidence="8">
    <location>
        <begin position="288"/>
        <end position="313"/>
    </location>
</feature>
<dbReference type="InterPro" id="IPR011701">
    <property type="entry name" value="MFS"/>
</dbReference>
<keyword evidence="2" id="KW-0813">Transport</keyword>
<keyword evidence="6" id="KW-0325">Glycoprotein</keyword>
<dbReference type="OrthoDB" id="440553at2759"/>
<evidence type="ECO:0000256" key="1">
    <source>
        <dbReference type="ARBA" id="ARBA00004141"/>
    </source>
</evidence>
<dbReference type="InterPro" id="IPR036259">
    <property type="entry name" value="MFS_trans_sf"/>
</dbReference>
<dbReference type="Gene3D" id="1.20.1250.20">
    <property type="entry name" value="MFS general substrate transporter like domains"/>
    <property type="match status" value="1"/>
</dbReference>
<dbReference type="PROSITE" id="PS50850">
    <property type="entry name" value="MFS"/>
    <property type="match status" value="1"/>
</dbReference>
<evidence type="ECO:0000313" key="11">
    <source>
        <dbReference type="Proteomes" id="UP000053558"/>
    </source>
</evidence>
<dbReference type="GO" id="GO:0015137">
    <property type="term" value="F:citrate transmembrane transporter activity"/>
    <property type="evidence" value="ECO:0007669"/>
    <property type="project" value="UniProtKB-ARBA"/>
</dbReference>
<organism evidence="10 11">
    <name type="scientific">Coniophora puteana (strain RWD-64-598)</name>
    <name type="common">Brown rot fungus</name>
    <dbReference type="NCBI Taxonomy" id="741705"/>
    <lineage>
        <taxon>Eukaryota</taxon>
        <taxon>Fungi</taxon>
        <taxon>Dikarya</taxon>
        <taxon>Basidiomycota</taxon>
        <taxon>Agaricomycotina</taxon>
        <taxon>Agaricomycetes</taxon>
        <taxon>Agaricomycetidae</taxon>
        <taxon>Boletales</taxon>
        <taxon>Coniophorineae</taxon>
        <taxon>Coniophoraceae</taxon>
        <taxon>Coniophora</taxon>
    </lineage>
</organism>
<evidence type="ECO:0000256" key="2">
    <source>
        <dbReference type="ARBA" id="ARBA00022448"/>
    </source>
</evidence>
<protein>
    <submittedName>
        <fullName evidence="10">MFS general substrate transporter</fullName>
    </submittedName>
</protein>
<evidence type="ECO:0000256" key="5">
    <source>
        <dbReference type="ARBA" id="ARBA00023136"/>
    </source>
</evidence>
<dbReference type="PANTHER" id="PTHR23502">
    <property type="entry name" value="MAJOR FACILITATOR SUPERFAMILY"/>
    <property type="match status" value="1"/>
</dbReference>
<feature type="transmembrane region" description="Helical" evidence="8">
    <location>
        <begin position="183"/>
        <end position="207"/>
    </location>
</feature>
<dbReference type="FunFam" id="1.20.1250.20:FF:000172">
    <property type="entry name" value="MFS multidrug resistance transporter"/>
    <property type="match status" value="1"/>
</dbReference>
<comment type="subcellular location">
    <subcellularLocation>
        <location evidence="1">Membrane</location>
        <topology evidence="1">Multi-pass membrane protein</topology>
    </subcellularLocation>
</comment>
<gene>
    <name evidence="10" type="ORF">CONPUDRAFT_91025</name>
</gene>
<evidence type="ECO:0000256" key="4">
    <source>
        <dbReference type="ARBA" id="ARBA00022989"/>
    </source>
</evidence>
<keyword evidence="11" id="KW-1185">Reference proteome</keyword>
<dbReference type="Proteomes" id="UP000053558">
    <property type="component" value="Unassembled WGS sequence"/>
</dbReference>
<sequence length="517" mass="56016">MAADDRSDSHLSTPPSPTAVDTKNGQAEGGKEIAPVGAKDVEDKPYSIYSYREKWFIVIIASVAGTFSPLTANIYFPAIPTIAVAFNKSEELINLTVTVYMVLQGVAPMLWGTMADRVGRRPIFLVCILVLALACVGLALTPTNAYWLLMLLRCVQAAGSASTVALGAGVIGDIATPSERGGFYGLFSIGPMLGPSIGPILGGVFAQQLGWRWIFWFLCILSTACLVFMVLFLPETLRRLVDDGSVTPSKIYRPLIPLMGRGHISLTKEIPPPRPFKNPLWLFTYPDVLNLLVLVGLFYASFSATLATISTLFNEVYPWLTETELGLVYLGTGGGLMLGSIFIGKMLNKDYQRFKAVFDKKSGTDPEKAATHESGSTDLDFPVEKARLRIVPLFILINAAATFGYGWCLQKKVNLAGPLILTIIQGFVSVAIMSSQQTLLVDLVPTQGSSVTACNNIVRCALGAASVSVIDLIIKAVGPGWTFVIYGFICLISLPMVWLAEYIGPKCRAKRHAKESR</sequence>
<evidence type="ECO:0000256" key="8">
    <source>
        <dbReference type="SAM" id="Phobius"/>
    </source>
</evidence>